<organism evidence="1">
    <name type="scientific">Arundo donax</name>
    <name type="common">Giant reed</name>
    <name type="synonym">Donax arundinaceus</name>
    <dbReference type="NCBI Taxonomy" id="35708"/>
    <lineage>
        <taxon>Eukaryota</taxon>
        <taxon>Viridiplantae</taxon>
        <taxon>Streptophyta</taxon>
        <taxon>Embryophyta</taxon>
        <taxon>Tracheophyta</taxon>
        <taxon>Spermatophyta</taxon>
        <taxon>Magnoliopsida</taxon>
        <taxon>Liliopsida</taxon>
        <taxon>Poales</taxon>
        <taxon>Poaceae</taxon>
        <taxon>PACMAD clade</taxon>
        <taxon>Arundinoideae</taxon>
        <taxon>Arundineae</taxon>
        <taxon>Arundo</taxon>
    </lineage>
</organism>
<proteinExistence type="predicted"/>
<protein>
    <submittedName>
        <fullName evidence="1">Uncharacterized protein</fullName>
    </submittedName>
</protein>
<name>A0A0A9FNA9_ARUDO</name>
<evidence type="ECO:0000313" key="1">
    <source>
        <dbReference type="EMBL" id="JAE11771.1"/>
    </source>
</evidence>
<reference evidence="1" key="1">
    <citation type="submission" date="2014-09" db="EMBL/GenBank/DDBJ databases">
        <authorList>
            <person name="Magalhaes I.L.F."/>
            <person name="Oliveira U."/>
            <person name="Santos F.R."/>
            <person name="Vidigal T.H.D.A."/>
            <person name="Brescovit A.D."/>
            <person name="Santos A.J."/>
        </authorList>
    </citation>
    <scope>NUCLEOTIDE SEQUENCE</scope>
    <source>
        <tissue evidence="1">Shoot tissue taken approximately 20 cm above the soil surface</tissue>
    </source>
</reference>
<sequence>MVDVWLYAVPIR</sequence>
<accession>A0A0A9FNA9</accession>
<dbReference type="EMBL" id="GBRH01186125">
    <property type="protein sequence ID" value="JAE11771.1"/>
    <property type="molecule type" value="Transcribed_RNA"/>
</dbReference>
<reference evidence="1" key="2">
    <citation type="journal article" date="2015" name="Data Brief">
        <title>Shoot transcriptome of the giant reed, Arundo donax.</title>
        <authorList>
            <person name="Barrero R.A."/>
            <person name="Guerrero F.D."/>
            <person name="Moolhuijzen P."/>
            <person name="Goolsby J.A."/>
            <person name="Tidwell J."/>
            <person name="Bellgard S.E."/>
            <person name="Bellgard M.I."/>
        </authorList>
    </citation>
    <scope>NUCLEOTIDE SEQUENCE</scope>
    <source>
        <tissue evidence="1">Shoot tissue taken approximately 20 cm above the soil surface</tissue>
    </source>
</reference>